<gene>
    <name evidence="1" type="ORF">S01H1_32951</name>
</gene>
<feature type="non-terminal residue" evidence="1">
    <location>
        <position position="1"/>
    </location>
</feature>
<evidence type="ECO:0000313" key="1">
    <source>
        <dbReference type="EMBL" id="GAG07242.1"/>
    </source>
</evidence>
<dbReference type="AlphaFoldDB" id="X0V771"/>
<organism evidence="1">
    <name type="scientific">marine sediment metagenome</name>
    <dbReference type="NCBI Taxonomy" id="412755"/>
    <lineage>
        <taxon>unclassified sequences</taxon>
        <taxon>metagenomes</taxon>
        <taxon>ecological metagenomes</taxon>
    </lineage>
</organism>
<feature type="non-terminal residue" evidence="1">
    <location>
        <position position="273"/>
    </location>
</feature>
<accession>X0V771</accession>
<sequence length="273" mass="29679">PDVIVLVGGTNGGPVAPIRQMGETLSVACSVLPVPRRPVVLFAGNVRAHRFLSSSFSHIAELRLVENIRPSIQEEKLDGLRNELTHLLYERELARPGELRQLGQWARNDVVYDLEALAHTLRFIARRYGLKKGVLGVDIGGSGSRLLLVRPAGAALSWASPYGTGTGLAALRNVRNPLAVGRWMHHRLSWSEIRGRLGSMEARPSGVPQADEDWDLQQAAVREALCSTWAEALVAWGAFSTDGQATADYELVVARGTALNRARTPGEAALMLI</sequence>
<proteinExistence type="predicted"/>
<dbReference type="InterPro" id="IPR006230">
    <property type="entry name" value="MutL"/>
</dbReference>
<name>X0V771_9ZZZZ</name>
<protein>
    <submittedName>
        <fullName evidence="1">Uncharacterized protein</fullName>
    </submittedName>
</protein>
<dbReference type="EMBL" id="BARS01020435">
    <property type="protein sequence ID" value="GAG07242.1"/>
    <property type="molecule type" value="Genomic_DNA"/>
</dbReference>
<dbReference type="Pfam" id="PF13941">
    <property type="entry name" value="MutL"/>
    <property type="match status" value="1"/>
</dbReference>
<reference evidence="1" key="1">
    <citation type="journal article" date="2014" name="Front. Microbiol.">
        <title>High frequency of phylogenetically diverse reductive dehalogenase-homologous genes in deep subseafloor sedimentary metagenomes.</title>
        <authorList>
            <person name="Kawai M."/>
            <person name="Futagami T."/>
            <person name="Toyoda A."/>
            <person name="Takaki Y."/>
            <person name="Nishi S."/>
            <person name="Hori S."/>
            <person name="Arai W."/>
            <person name="Tsubouchi T."/>
            <person name="Morono Y."/>
            <person name="Uchiyama I."/>
            <person name="Ito T."/>
            <person name="Fujiyama A."/>
            <person name="Inagaki F."/>
            <person name="Takami H."/>
        </authorList>
    </citation>
    <scope>NUCLEOTIDE SEQUENCE</scope>
    <source>
        <strain evidence="1">Expedition CK06-06</strain>
    </source>
</reference>
<comment type="caution">
    <text evidence="1">The sequence shown here is derived from an EMBL/GenBank/DDBJ whole genome shotgun (WGS) entry which is preliminary data.</text>
</comment>